<dbReference type="PROSITE" id="PS51450">
    <property type="entry name" value="LRR"/>
    <property type="match status" value="1"/>
</dbReference>
<evidence type="ECO:0000256" key="5">
    <source>
        <dbReference type="ARBA" id="ARBA00022614"/>
    </source>
</evidence>
<dbReference type="CDD" id="cd17044">
    <property type="entry name" value="Ubl_TBCE"/>
    <property type="match status" value="1"/>
</dbReference>
<dbReference type="InterPro" id="IPR032675">
    <property type="entry name" value="LRR_dom_sf"/>
</dbReference>
<evidence type="ECO:0000256" key="7">
    <source>
        <dbReference type="ARBA" id="ARBA00023186"/>
    </source>
</evidence>
<dbReference type="PANTHER" id="PTHR18849:SF0">
    <property type="entry name" value="CILIA- AND FLAGELLA-ASSOCIATED PROTEIN 410-RELATED"/>
    <property type="match status" value="1"/>
</dbReference>
<evidence type="ECO:0000256" key="1">
    <source>
        <dbReference type="ARBA" id="ARBA00004245"/>
    </source>
</evidence>
<dbReference type="Proteomes" id="UP000246464">
    <property type="component" value="Chromosome 8"/>
</dbReference>
<dbReference type="GO" id="GO:0007010">
    <property type="term" value="P:cytoskeleton organization"/>
    <property type="evidence" value="ECO:0007669"/>
    <property type="project" value="TreeGrafter"/>
</dbReference>
<dbReference type="InterPro" id="IPR000938">
    <property type="entry name" value="CAP-Gly_domain"/>
</dbReference>
<dbReference type="Pfam" id="PF01302">
    <property type="entry name" value="CAP_GLY"/>
    <property type="match status" value="1"/>
</dbReference>
<keyword evidence="4" id="KW-0963">Cytoplasm</keyword>
<dbReference type="SUPFAM" id="SSF74924">
    <property type="entry name" value="Cap-Gly domain"/>
    <property type="match status" value="1"/>
</dbReference>
<keyword evidence="12" id="KW-1185">Reference proteome</keyword>
<accession>A0A2U9BLQ3</accession>
<dbReference type="SUPFAM" id="SSF52058">
    <property type="entry name" value="L domain-like"/>
    <property type="match status" value="1"/>
</dbReference>
<dbReference type="Gene3D" id="2.30.30.190">
    <property type="entry name" value="CAP Gly-rich-like domain"/>
    <property type="match status" value="1"/>
</dbReference>
<reference evidence="11 12" key="1">
    <citation type="submission" date="2017-12" db="EMBL/GenBank/DDBJ databases">
        <title>Integrating genomic resources of turbot (Scophthalmus maximus) in depth evaluation of genetic and physical mapping variation across individuals.</title>
        <authorList>
            <person name="Martinez P."/>
        </authorList>
    </citation>
    <scope>NUCLEOTIDE SEQUENCE [LARGE SCALE GENOMIC DNA]</scope>
</reference>
<dbReference type="InterPro" id="IPR036859">
    <property type="entry name" value="CAP-Gly_dom_sf"/>
</dbReference>
<dbReference type="SUPFAM" id="SSF54236">
    <property type="entry name" value="Ubiquitin-like"/>
    <property type="match status" value="1"/>
</dbReference>
<dbReference type="Gene3D" id="3.10.20.90">
    <property type="entry name" value="Phosphatidylinositol 3-kinase Catalytic Subunit, Chain A, domain 1"/>
    <property type="match status" value="1"/>
</dbReference>
<evidence type="ECO:0000256" key="2">
    <source>
        <dbReference type="ARBA" id="ARBA00006286"/>
    </source>
</evidence>
<evidence type="ECO:0000256" key="3">
    <source>
        <dbReference type="ARBA" id="ARBA00015004"/>
    </source>
</evidence>
<sequence>MSSVSQFRPWLGVEWDDPDRGKHDGSHEGVQYFTCRHATGGSFVRPAKASFGEDFLSALRKQYHVDTDEVQSEDGPIPLEWRGLRERSFESLQSVLLDGREVNGPGAEGEIRRTTPNVQLLDLSKTLLSCWDDVGTITQQLDRLRELRLSSNRLRLPSDPSRLCGTFSSLKTLSLISCELTWPQILQCAPMWPQLEDLCVKGNSITELQRPDGVLQNLRTLDLSGNVLLQDTVLLSLSALLRLEHLDLSDTGLSVIRFDDAAHGSPTAMFPALKDLMLDYNNITEWFVVDELDKLPSLVKLSCRGNRLTSSDGNRKTADQILIAKLGRLVILNGCTIHPKERRGAELDYMKIFGGEWLKSGGRSQTSTEFAHQHPRFQSLVDKYGAPEEGELKKQRSSALKSQLINLLPDSFLYSFIFFEKRRTPIEKKLPATMLVEKVKGLLHRLLKVPAADLRLSYTCTKKPGTEYEIDSNLKTLHFYSVQDGDQVLVRWS</sequence>
<comment type="subcellular location">
    <subcellularLocation>
        <location evidence="1">Cytoplasm</location>
        <location evidence="1">Cytoskeleton</location>
    </subcellularLocation>
</comment>
<dbReference type="InterPro" id="IPR001611">
    <property type="entry name" value="Leu-rich_rpt"/>
</dbReference>
<evidence type="ECO:0000256" key="8">
    <source>
        <dbReference type="ARBA" id="ARBA00023212"/>
    </source>
</evidence>
<dbReference type="InterPro" id="IPR000626">
    <property type="entry name" value="Ubiquitin-like_dom"/>
</dbReference>
<dbReference type="SMART" id="SM01052">
    <property type="entry name" value="CAP_GLY"/>
    <property type="match status" value="1"/>
</dbReference>
<dbReference type="InterPro" id="IPR044079">
    <property type="entry name" value="Ubl_TBCE"/>
</dbReference>
<comment type="similarity">
    <text evidence="2">Belongs to the TBCE family.</text>
</comment>
<evidence type="ECO:0000313" key="11">
    <source>
        <dbReference type="EMBL" id="AWP05024.1"/>
    </source>
</evidence>
<organism evidence="11 12">
    <name type="scientific">Scophthalmus maximus</name>
    <name type="common">Turbot</name>
    <name type="synonym">Psetta maxima</name>
    <dbReference type="NCBI Taxonomy" id="52904"/>
    <lineage>
        <taxon>Eukaryota</taxon>
        <taxon>Metazoa</taxon>
        <taxon>Chordata</taxon>
        <taxon>Craniata</taxon>
        <taxon>Vertebrata</taxon>
        <taxon>Euteleostomi</taxon>
        <taxon>Actinopterygii</taxon>
        <taxon>Neopterygii</taxon>
        <taxon>Teleostei</taxon>
        <taxon>Neoteleostei</taxon>
        <taxon>Acanthomorphata</taxon>
        <taxon>Carangaria</taxon>
        <taxon>Pleuronectiformes</taxon>
        <taxon>Pleuronectoidei</taxon>
        <taxon>Scophthalmidae</taxon>
        <taxon>Scophthalmus</taxon>
    </lineage>
</organism>
<keyword evidence="7" id="KW-0143">Chaperone</keyword>
<evidence type="ECO:0000313" key="12">
    <source>
        <dbReference type="Proteomes" id="UP000246464"/>
    </source>
</evidence>
<feature type="domain" description="CAP-Gly" evidence="10">
    <location>
        <begin position="10"/>
        <end position="45"/>
    </location>
</feature>
<dbReference type="PANTHER" id="PTHR18849">
    <property type="entry name" value="LEUCINE RICH REPEAT PROTEIN"/>
    <property type="match status" value="1"/>
</dbReference>
<dbReference type="STRING" id="52904.ENSSMAP00000034250"/>
<dbReference type="GO" id="GO:0005856">
    <property type="term" value="C:cytoskeleton"/>
    <property type="evidence" value="ECO:0007669"/>
    <property type="project" value="UniProtKB-SubCell"/>
</dbReference>
<evidence type="ECO:0000256" key="9">
    <source>
        <dbReference type="ARBA" id="ARBA00030180"/>
    </source>
</evidence>
<proteinExistence type="inferred from homology"/>
<dbReference type="PROSITE" id="PS50245">
    <property type="entry name" value="CAP_GLY_2"/>
    <property type="match status" value="1"/>
</dbReference>
<gene>
    <name evidence="11" type="ORF">SMAX5B_021186</name>
</gene>
<evidence type="ECO:0000259" key="10">
    <source>
        <dbReference type="PROSITE" id="PS50245"/>
    </source>
</evidence>
<dbReference type="Gene3D" id="3.80.10.10">
    <property type="entry name" value="Ribonuclease Inhibitor"/>
    <property type="match status" value="2"/>
</dbReference>
<dbReference type="Pfam" id="PF14560">
    <property type="entry name" value="Ubiquitin_2"/>
    <property type="match status" value="1"/>
</dbReference>
<evidence type="ECO:0000256" key="6">
    <source>
        <dbReference type="ARBA" id="ARBA00022737"/>
    </source>
</evidence>
<dbReference type="InterPro" id="IPR029071">
    <property type="entry name" value="Ubiquitin-like_domsf"/>
</dbReference>
<name>A0A2U9BLQ3_SCOMX</name>
<protein>
    <recommendedName>
        <fullName evidence="3">Tubulin-specific chaperone E</fullName>
    </recommendedName>
    <alternativeName>
        <fullName evidence="9">Tubulin-folding cofactor E</fullName>
    </alternativeName>
</protein>
<evidence type="ECO:0000256" key="4">
    <source>
        <dbReference type="ARBA" id="ARBA00022490"/>
    </source>
</evidence>
<keyword evidence="8" id="KW-0206">Cytoskeleton</keyword>
<keyword evidence="5" id="KW-0433">Leucine-rich repeat</keyword>
<keyword evidence="6" id="KW-0677">Repeat</keyword>
<dbReference type="AlphaFoldDB" id="A0A2U9BLQ3"/>
<dbReference type="EMBL" id="CP026250">
    <property type="protein sequence ID" value="AWP05024.1"/>
    <property type="molecule type" value="Genomic_DNA"/>
</dbReference>